<organism evidence="2 3">
    <name type="scientific">Streptomyces camponoticapitis</name>
    <dbReference type="NCBI Taxonomy" id="1616125"/>
    <lineage>
        <taxon>Bacteria</taxon>
        <taxon>Bacillati</taxon>
        <taxon>Actinomycetota</taxon>
        <taxon>Actinomycetes</taxon>
        <taxon>Kitasatosporales</taxon>
        <taxon>Streptomycetaceae</taxon>
        <taxon>Streptomyces</taxon>
    </lineage>
</organism>
<dbReference type="Pfam" id="PF13560">
    <property type="entry name" value="HTH_31"/>
    <property type="match status" value="1"/>
</dbReference>
<dbReference type="Proteomes" id="UP000660265">
    <property type="component" value="Unassembled WGS sequence"/>
</dbReference>
<dbReference type="Gene3D" id="1.10.260.40">
    <property type="entry name" value="lambda repressor-like DNA-binding domains"/>
    <property type="match status" value="1"/>
</dbReference>
<dbReference type="CDD" id="cd00093">
    <property type="entry name" value="HTH_XRE"/>
    <property type="match status" value="1"/>
</dbReference>
<dbReference type="Gene3D" id="2.30.110.10">
    <property type="entry name" value="Electron Transport, Fmn-binding Protein, Chain A"/>
    <property type="match status" value="1"/>
</dbReference>
<accession>A0ABQ2EVV3</accession>
<dbReference type="InterPro" id="IPR001387">
    <property type="entry name" value="Cro/C1-type_HTH"/>
</dbReference>
<dbReference type="SUPFAM" id="SSF47413">
    <property type="entry name" value="lambda repressor-like DNA-binding domains"/>
    <property type="match status" value="1"/>
</dbReference>
<sequence>MTDSDPDRGFRPDAPVAHLSDLGRRVAARRQELGLTCEDVAVRSGSAPGYIQYLEERAAAPGTGFLLRLADALETTVTELVGGTADLPPGLGEAGRDPELTALSAEECRLLLAGHGVGRVAVTLHGAPAVFPVNYTVDGDLVAFRTSPEAAPSAAQGHEVAFEVDHIDEAFSEGWSVLVVGDARAATDPGQVLRLEELAHTTPWAGGDRGLWIVVTPAEVTGRRIHLRRNRRPSSPPPAA</sequence>
<dbReference type="SMART" id="SM00530">
    <property type="entry name" value="HTH_XRE"/>
    <property type="match status" value="1"/>
</dbReference>
<evidence type="ECO:0000313" key="3">
    <source>
        <dbReference type="Proteomes" id="UP000660265"/>
    </source>
</evidence>
<gene>
    <name evidence="2" type="ORF">GCM10011583_64080</name>
</gene>
<dbReference type="SUPFAM" id="SSF50475">
    <property type="entry name" value="FMN-binding split barrel"/>
    <property type="match status" value="1"/>
</dbReference>
<reference evidence="3" key="1">
    <citation type="journal article" date="2019" name="Int. J. Syst. Evol. Microbiol.">
        <title>The Global Catalogue of Microorganisms (GCM) 10K type strain sequencing project: providing services to taxonomists for standard genome sequencing and annotation.</title>
        <authorList>
            <consortium name="The Broad Institute Genomics Platform"/>
            <consortium name="The Broad Institute Genome Sequencing Center for Infectious Disease"/>
            <person name="Wu L."/>
            <person name="Ma J."/>
        </authorList>
    </citation>
    <scope>NUCLEOTIDE SEQUENCE [LARGE SCALE GENOMIC DNA]</scope>
    <source>
        <strain evidence="3">CGMCC 4.7275</strain>
    </source>
</reference>
<dbReference type="PROSITE" id="PS50943">
    <property type="entry name" value="HTH_CROC1"/>
    <property type="match status" value="1"/>
</dbReference>
<dbReference type="EMBL" id="BMMV01000028">
    <property type="protein sequence ID" value="GGK23331.1"/>
    <property type="molecule type" value="Genomic_DNA"/>
</dbReference>
<dbReference type="Pfam" id="PF12900">
    <property type="entry name" value="Pyridox_ox_2"/>
    <property type="match status" value="1"/>
</dbReference>
<feature type="domain" description="HTH cro/C1-type" evidence="1">
    <location>
        <begin position="26"/>
        <end position="80"/>
    </location>
</feature>
<evidence type="ECO:0000259" key="1">
    <source>
        <dbReference type="PROSITE" id="PS50943"/>
    </source>
</evidence>
<proteinExistence type="predicted"/>
<comment type="caution">
    <text evidence="2">The sequence shown here is derived from an EMBL/GenBank/DDBJ whole genome shotgun (WGS) entry which is preliminary data.</text>
</comment>
<protein>
    <recommendedName>
        <fullName evidence="1">HTH cro/C1-type domain-containing protein</fullName>
    </recommendedName>
</protein>
<dbReference type="RefSeq" id="WP_189111083.1">
    <property type="nucleotide sequence ID" value="NZ_BMMV01000028.1"/>
</dbReference>
<dbReference type="InterPro" id="IPR012349">
    <property type="entry name" value="Split_barrel_FMN-bd"/>
</dbReference>
<dbReference type="InterPro" id="IPR024747">
    <property type="entry name" value="Pyridox_Oxase-rel"/>
</dbReference>
<evidence type="ECO:0000313" key="2">
    <source>
        <dbReference type="EMBL" id="GGK23331.1"/>
    </source>
</evidence>
<name>A0ABQ2EVV3_9ACTN</name>
<dbReference type="InterPro" id="IPR010982">
    <property type="entry name" value="Lambda_DNA-bd_dom_sf"/>
</dbReference>
<keyword evidence="3" id="KW-1185">Reference proteome</keyword>